<evidence type="ECO:0000313" key="2">
    <source>
        <dbReference type="EMBL" id="AZG73199.1"/>
    </source>
</evidence>
<sequence>METKPIVYDRFSCNKCFDKSSLDFDFTMAFQPIINCKTNSIFGYEALVRGLNNESAFSVIAQVNDDNRYLFDQLCRVKAIALAAKLKLDSMLSINFLPNAIYKPERCIRTTLEAAKEYGFPTNRIMFEFTESENISDTEFVKGIVEYYKKSGFITALDDFGSGYAGLGLLADFQTNIIKFDMKLIRNIDKDKTRQYIIKNCLNLFAELKITSLAEGVETIEEMQWLRDAGIELMQGYLFAKPGFECLPQVDFAEIYHSESHVNNQHTLRLDAGAGI</sequence>
<dbReference type="KEGG" id="slj:EGC82_10725"/>
<name>A0A3G8LUF2_9GAMM</name>
<keyword evidence="3" id="KW-1185">Reference proteome</keyword>
<dbReference type="PANTHER" id="PTHR33121:SF15">
    <property type="entry name" value="BLUE LIGHT- AND TEMPERATURE-REGULATED ANTIREPRESSOR BLUF"/>
    <property type="match status" value="1"/>
</dbReference>
<dbReference type="EMBL" id="CP034015">
    <property type="protein sequence ID" value="AZG73199.1"/>
    <property type="molecule type" value="Genomic_DNA"/>
</dbReference>
<dbReference type="Pfam" id="PF00563">
    <property type="entry name" value="EAL"/>
    <property type="match status" value="1"/>
</dbReference>
<dbReference type="InterPro" id="IPR001633">
    <property type="entry name" value="EAL_dom"/>
</dbReference>
<organism evidence="2 3">
    <name type="scientific">Shewanella livingstonensis</name>
    <dbReference type="NCBI Taxonomy" id="150120"/>
    <lineage>
        <taxon>Bacteria</taxon>
        <taxon>Pseudomonadati</taxon>
        <taxon>Pseudomonadota</taxon>
        <taxon>Gammaproteobacteria</taxon>
        <taxon>Alteromonadales</taxon>
        <taxon>Shewanellaceae</taxon>
        <taxon>Shewanella</taxon>
    </lineage>
</organism>
<dbReference type="SMART" id="SM00052">
    <property type="entry name" value="EAL"/>
    <property type="match status" value="1"/>
</dbReference>
<dbReference type="SUPFAM" id="SSF141868">
    <property type="entry name" value="EAL domain-like"/>
    <property type="match status" value="1"/>
</dbReference>
<protein>
    <submittedName>
        <fullName evidence="2">EAL domain-containing protein</fullName>
    </submittedName>
</protein>
<reference evidence="3" key="1">
    <citation type="submission" date="2018-11" db="EMBL/GenBank/DDBJ databases">
        <title>Shewanella sp. M2.</title>
        <authorList>
            <person name="Hwang Y.J."/>
            <person name="Hwang C.Y."/>
        </authorList>
    </citation>
    <scope>NUCLEOTIDE SEQUENCE [LARGE SCALE GENOMIC DNA]</scope>
    <source>
        <strain evidence="3">LMG 19866</strain>
    </source>
</reference>
<evidence type="ECO:0000313" key="3">
    <source>
        <dbReference type="Proteomes" id="UP000278035"/>
    </source>
</evidence>
<dbReference type="CDD" id="cd01948">
    <property type="entry name" value="EAL"/>
    <property type="match status" value="1"/>
</dbReference>
<dbReference type="OrthoDB" id="1673646at2"/>
<dbReference type="Gene3D" id="3.20.20.450">
    <property type="entry name" value="EAL domain"/>
    <property type="match status" value="1"/>
</dbReference>
<dbReference type="GO" id="GO:0071111">
    <property type="term" value="F:cyclic-guanylate-specific phosphodiesterase activity"/>
    <property type="evidence" value="ECO:0007669"/>
    <property type="project" value="InterPro"/>
</dbReference>
<dbReference type="Proteomes" id="UP000278035">
    <property type="component" value="Chromosome"/>
</dbReference>
<dbReference type="RefSeq" id="WP_124730757.1">
    <property type="nucleotide sequence ID" value="NZ_CBCSKC010000080.1"/>
</dbReference>
<accession>A0A3G8LUF2</accession>
<dbReference type="InterPro" id="IPR035919">
    <property type="entry name" value="EAL_sf"/>
</dbReference>
<dbReference type="InterPro" id="IPR050706">
    <property type="entry name" value="Cyclic-di-GMP_PDE-like"/>
</dbReference>
<proteinExistence type="predicted"/>
<dbReference type="AlphaFoldDB" id="A0A3G8LUF2"/>
<feature type="domain" description="EAL" evidence="1">
    <location>
        <begin position="10"/>
        <end position="256"/>
    </location>
</feature>
<dbReference type="PANTHER" id="PTHR33121">
    <property type="entry name" value="CYCLIC DI-GMP PHOSPHODIESTERASE PDEF"/>
    <property type="match status" value="1"/>
</dbReference>
<dbReference type="PROSITE" id="PS50883">
    <property type="entry name" value="EAL"/>
    <property type="match status" value="1"/>
</dbReference>
<evidence type="ECO:0000259" key="1">
    <source>
        <dbReference type="PROSITE" id="PS50883"/>
    </source>
</evidence>
<gene>
    <name evidence="2" type="ORF">EGC82_10725</name>
</gene>